<dbReference type="Proteomes" id="UP000044841">
    <property type="component" value="Unassembled WGS sequence"/>
</dbReference>
<keyword evidence="1" id="KW-0175">Coiled coil</keyword>
<reference evidence="2 3" key="1">
    <citation type="submission" date="2015-07" db="EMBL/GenBank/DDBJ databases">
        <authorList>
            <person name="Noorani M."/>
        </authorList>
    </citation>
    <scope>NUCLEOTIDE SEQUENCE [LARGE SCALE GENOMIC DNA]</scope>
    <source>
        <strain evidence="2">BBA 69670</strain>
    </source>
</reference>
<dbReference type="AlphaFoldDB" id="A0A0K6FZQ6"/>
<keyword evidence="3" id="KW-1185">Reference proteome</keyword>
<name>A0A0K6FZQ6_9AGAM</name>
<proteinExistence type="predicted"/>
<accession>A0A0K6FZQ6</accession>
<evidence type="ECO:0000256" key="1">
    <source>
        <dbReference type="SAM" id="Coils"/>
    </source>
</evidence>
<dbReference type="EMBL" id="CYGV01001251">
    <property type="protein sequence ID" value="CUA71614.1"/>
    <property type="molecule type" value="Genomic_DNA"/>
</dbReference>
<gene>
    <name evidence="2" type="ORF">RSOLAG22IIIB_09708</name>
</gene>
<protein>
    <submittedName>
        <fullName evidence="2">Uncharacterized protein</fullName>
    </submittedName>
</protein>
<feature type="coiled-coil region" evidence="1">
    <location>
        <begin position="14"/>
        <end position="41"/>
    </location>
</feature>
<sequence>MSFSYNPIDSKDMMNRDTSLLEQARCEMRKAMEERAVINNHIAFARSQNRLARDDNARLLPLRLRDGTMPYDVFPHTFSAFKDLKVEDDLECLMALYKLTTDENISWDVEEKRKLVADHISVRLPK</sequence>
<evidence type="ECO:0000313" key="3">
    <source>
        <dbReference type="Proteomes" id="UP000044841"/>
    </source>
</evidence>
<evidence type="ECO:0000313" key="2">
    <source>
        <dbReference type="EMBL" id="CUA71614.1"/>
    </source>
</evidence>
<organism evidence="2 3">
    <name type="scientific">Rhizoctonia solani</name>
    <dbReference type="NCBI Taxonomy" id="456999"/>
    <lineage>
        <taxon>Eukaryota</taxon>
        <taxon>Fungi</taxon>
        <taxon>Dikarya</taxon>
        <taxon>Basidiomycota</taxon>
        <taxon>Agaricomycotina</taxon>
        <taxon>Agaricomycetes</taxon>
        <taxon>Cantharellales</taxon>
        <taxon>Ceratobasidiaceae</taxon>
        <taxon>Rhizoctonia</taxon>
    </lineage>
</organism>